<dbReference type="AlphaFoldDB" id="A0A853I803"/>
<organism evidence="1 2">
    <name type="scientific">Spartinivicinus marinus</name>
    <dbReference type="NCBI Taxonomy" id="2994442"/>
    <lineage>
        <taxon>Bacteria</taxon>
        <taxon>Pseudomonadati</taxon>
        <taxon>Pseudomonadota</taxon>
        <taxon>Gammaproteobacteria</taxon>
        <taxon>Oceanospirillales</taxon>
        <taxon>Zooshikellaceae</taxon>
        <taxon>Spartinivicinus</taxon>
    </lineage>
</organism>
<reference evidence="1 2" key="1">
    <citation type="submission" date="2020-07" db="EMBL/GenBank/DDBJ databases">
        <title>Endozoicomonas sp. nov., isolated from sediment.</title>
        <authorList>
            <person name="Gu T."/>
        </authorList>
    </citation>
    <scope>NUCLEOTIDE SEQUENCE [LARGE SCALE GENOMIC DNA]</scope>
    <source>
        <strain evidence="1 2">SM1973</strain>
    </source>
</reference>
<evidence type="ECO:0008006" key="3">
    <source>
        <dbReference type="Google" id="ProtNLM"/>
    </source>
</evidence>
<accession>A0A853I803</accession>
<evidence type="ECO:0000313" key="2">
    <source>
        <dbReference type="Proteomes" id="UP000569732"/>
    </source>
</evidence>
<name>A0A853I803_9GAMM</name>
<gene>
    <name evidence="1" type="ORF">H0A36_25845</name>
</gene>
<dbReference type="RefSeq" id="WP_180571434.1">
    <property type="nucleotide sequence ID" value="NZ_JACCKB010000086.1"/>
</dbReference>
<sequence>MEINQMELTKKNLKLYEKAKQYIEYYTLAKNKKPTQLHITKEQLEAFKTNLIKYNCKPPYTINGVRLIPLNQGRSQ</sequence>
<protein>
    <recommendedName>
        <fullName evidence="3">Integrase</fullName>
    </recommendedName>
</protein>
<proteinExistence type="predicted"/>
<keyword evidence="2" id="KW-1185">Reference proteome</keyword>
<comment type="caution">
    <text evidence="1">The sequence shown here is derived from an EMBL/GenBank/DDBJ whole genome shotgun (WGS) entry which is preliminary data.</text>
</comment>
<evidence type="ECO:0000313" key="1">
    <source>
        <dbReference type="EMBL" id="NYZ69443.1"/>
    </source>
</evidence>
<dbReference type="Proteomes" id="UP000569732">
    <property type="component" value="Unassembled WGS sequence"/>
</dbReference>
<dbReference type="EMBL" id="JACCKB010000086">
    <property type="protein sequence ID" value="NYZ69443.1"/>
    <property type="molecule type" value="Genomic_DNA"/>
</dbReference>